<dbReference type="InterPro" id="IPR008979">
    <property type="entry name" value="Galactose-bd-like_sf"/>
</dbReference>
<accession>A0A2T1N7D5</accession>
<dbReference type="Pfam" id="PF18962">
    <property type="entry name" value="Por_Secre_tail"/>
    <property type="match status" value="1"/>
</dbReference>
<dbReference type="SUPFAM" id="SSF49785">
    <property type="entry name" value="Galactose-binding domain-like"/>
    <property type="match status" value="1"/>
</dbReference>
<sequence>MNKTLLFSKILIALLIGQLAIAQDTPFNCDYNAYLFQKNDVYAIDLASGNSYEVAKDVTPGNINAAAYNPADGFIWGSLNTPTQTIIRIGQDFQVTNFTIPQLSNSNRYVGDISADGIYYLKSGGTDYYKIDLNPQSANYGQYISTETLSQNINVHDWAFNAVDGNIYTVEKGTNILYRINPLTSQVTALGVVPILTGLNYTYGAVYFDADGRFYVSANQTGTIYVIQNVQDINTLSVIDSNLFAFGPASSSNDGARCPTAPVLQEICDNGIDDDGDGLVDCDDPSCSGFGNCDVILPPTTANDGGLESNGRLSKAINKRNYNRVKSGYKFNPKKAKRFTKNNSQSNFRSVNTAESASTNTSFTLQDFIPLTTINEDFAIESTPTDLLNITNATEVFSVDYYQNDASIASILALKTENGVYEHTKYICDRLLGAELISISTIMINDEEFVKSIIKNIDGSFEYVLSLSAKEVNNQANFEVESHWNLDLYQENVTFYNFQIWSDSVDDLYLLAQEVLNLLDAEKTITNYNLSEAPTVFVRKGKYINGMLDLQIINSNATNSVTFDAGYRTSETNDFNYTTSTIDLNQNYITNVQLPTGNLFDIGFRIGDGVNIPDDLFMSDGPWGIDDAQPNTIVNNYEVQPNTIPFAEDVFPIERNITLNATTNTYFAAYRALTPRFKAVDVTDYNVLKFKAKGTGSLEVALVKQSITNWNEQYKATVNLTENYTSFSLPFSDFYSDLSAEIDPDDIVTLVFTMVSEDGSTQTKEMNLQDLRFERGLALSVSDFESETNQNTLVAYPNPMSEVTSLNFNATVKENLTLSIYDQLGKVVYSQQVSASVGKNKVSIQRQNLSSGLYICKLESVNSNYKSLKLLIR</sequence>
<feature type="domain" description="Secretion system C-terminal sorting" evidence="3">
    <location>
        <begin position="796"/>
        <end position="869"/>
    </location>
</feature>
<comment type="caution">
    <text evidence="5">The sequence shown here is derived from an EMBL/GenBank/DDBJ whole genome shotgun (WGS) entry which is preliminary data.</text>
</comment>
<dbReference type="EMBL" id="PXOT01000025">
    <property type="protein sequence ID" value="PSG87789.1"/>
    <property type="molecule type" value="Genomic_DNA"/>
</dbReference>
<evidence type="ECO:0000259" key="4">
    <source>
        <dbReference type="Pfam" id="PF21959"/>
    </source>
</evidence>
<dbReference type="InterPro" id="IPR054215">
    <property type="entry name" value="DUF6923"/>
</dbReference>
<feature type="chain" id="PRO_5015443595" evidence="2">
    <location>
        <begin position="23"/>
        <end position="873"/>
    </location>
</feature>
<reference evidence="5 6" key="1">
    <citation type="submission" date="2018-03" db="EMBL/GenBank/DDBJ databases">
        <title>Mesoflavibacter sp. HG37 and Mesoflavibacter sp. HG96 sp.nov., two marine bacteria isolated from seawater of Western Pacific Ocean.</title>
        <authorList>
            <person name="Cheng H."/>
            <person name="Wu Y.-H."/>
            <person name="Guo L.-L."/>
            <person name="Xu X.-W."/>
        </authorList>
    </citation>
    <scope>NUCLEOTIDE SEQUENCE [LARGE SCALE GENOMIC DNA]</scope>
    <source>
        <strain evidence="5 6">KCTC 42117</strain>
    </source>
</reference>
<protein>
    <submittedName>
        <fullName evidence="5">Uncharacterized protein</fullName>
    </submittedName>
</protein>
<dbReference type="Gene3D" id="2.120.10.30">
    <property type="entry name" value="TolB, C-terminal domain"/>
    <property type="match status" value="1"/>
</dbReference>
<feature type="domain" description="DUF6923" evidence="4">
    <location>
        <begin position="58"/>
        <end position="260"/>
    </location>
</feature>
<evidence type="ECO:0000256" key="1">
    <source>
        <dbReference type="ARBA" id="ARBA00022729"/>
    </source>
</evidence>
<evidence type="ECO:0000313" key="5">
    <source>
        <dbReference type="EMBL" id="PSG87789.1"/>
    </source>
</evidence>
<evidence type="ECO:0000313" key="6">
    <source>
        <dbReference type="Proteomes" id="UP000238430"/>
    </source>
</evidence>
<dbReference type="AlphaFoldDB" id="A0A2T1N7D5"/>
<dbReference type="InterPro" id="IPR026444">
    <property type="entry name" value="Secre_tail"/>
</dbReference>
<keyword evidence="6" id="KW-1185">Reference proteome</keyword>
<dbReference type="NCBIfam" id="TIGR04183">
    <property type="entry name" value="Por_Secre_tail"/>
    <property type="match status" value="1"/>
</dbReference>
<dbReference type="OrthoDB" id="1204817at2"/>
<dbReference type="InterPro" id="IPR011042">
    <property type="entry name" value="6-blade_b-propeller_TolB-like"/>
</dbReference>
<feature type="signal peptide" evidence="2">
    <location>
        <begin position="1"/>
        <end position="22"/>
    </location>
</feature>
<dbReference type="RefSeq" id="WP_106679860.1">
    <property type="nucleotide sequence ID" value="NZ_JACHWV010000004.1"/>
</dbReference>
<evidence type="ECO:0000256" key="2">
    <source>
        <dbReference type="SAM" id="SignalP"/>
    </source>
</evidence>
<dbReference type="Pfam" id="PF21959">
    <property type="entry name" value="DUF6923"/>
    <property type="match status" value="1"/>
</dbReference>
<evidence type="ECO:0000259" key="3">
    <source>
        <dbReference type="Pfam" id="PF18962"/>
    </source>
</evidence>
<dbReference type="Proteomes" id="UP000238430">
    <property type="component" value="Unassembled WGS sequence"/>
</dbReference>
<proteinExistence type="predicted"/>
<name>A0A2T1N7D5_9FLAO</name>
<organism evidence="5 6">
    <name type="scientific">Mesoflavibacter zeaxanthinifaciens subsp. sabulilitoris</name>
    <dbReference type="NCBI Taxonomy" id="1520893"/>
    <lineage>
        <taxon>Bacteria</taxon>
        <taxon>Pseudomonadati</taxon>
        <taxon>Bacteroidota</taxon>
        <taxon>Flavobacteriia</taxon>
        <taxon>Flavobacteriales</taxon>
        <taxon>Flavobacteriaceae</taxon>
        <taxon>Mesoflavibacter</taxon>
    </lineage>
</organism>
<gene>
    <name evidence="5" type="ORF">C7H61_11285</name>
</gene>
<dbReference type="SUPFAM" id="SSF63829">
    <property type="entry name" value="Calcium-dependent phosphotriesterase"/>
    <property type="match status" value="1"/>
</dbReference>
<keyword evidence="1 2" id="KW-0732">Signal</keyword>